<name>A0A074JR56_9RHOB</name>
<dbReference type="OrthoDB" id="174266at2"/>
<dbReference type="Proteomes" id="UP000027432">
    <property type="component" value="Unassembled WGS sequence"/>
</dbReference>
<evidence type="ECO:0008006" key="4">
    <source>
        <dbReference type="Google" id="ProtNLM"/>
    </source>
</evidence>
<feature type="transmembrane region" description="Helical" evidence="1">
    <location>
        <begin position="993"/>
        <end position="1019"/>
    </location>
</feature>
<keyword evidence="1" id="KW-0812">Transmembrane</keyword>
<accession>A0A074JR56</accession>
<dbReference type="Gene3D" id="3.30.70.1430">
    <property type="entry name" value="Multidrug efflux transporter AcrB pore domain"/>
    <property type="match status" value="2"/>
</dbReference>
<dbReference type="RefSeq" id="WP_038078229.1">
    <property type="nucleotide sequence ID" value="NZ_AUND01000034.1"/>
</dbReference>
<organism evidence="2 3">
    <name type="scientific">Thioclava pacifica DSM 10166</name>
    <dbReference type="NCBI Taxonomy" id="1353537"/>
    <lineage>
        <taxon>Bacteria</taxon>
        <taxon>Pseudomonadati</taxon>
        <taxon>Pseudomonadota</taxon>
        <taxon>Alphaproteobacteria</taxon>
        <taxon>Rhodobacterales</taxon>
        <taxon>Paracoccaceae</taxon>
        <taxon>Thioclava</taxon>
    </lineage>
</organism>
<feature type="transmembrane region" description="Helical" evidence="1">
    <location>
        <begin position="455"/>
        <end position="475"/>
    </location>
</feature>
<feature type="transmembrane region" description="Helical" evidence="1">
    <location>
        <begin position="962"/>
        <end position="981"/>
    </location>
</feature>
<reference evidence="2 3" key="1">
    <citation type="submission" date="2013-07" db="EMBL/GenBank/DDBJ databases">
        <title>Thioclava pacifica DSM 10166 Genome Sequencing.</title>
        <authorList>
            <person name="Lai Q."/>
            <person name="Shao Z."/>
        </authorList>
    </citation>
    <scope>NUCLEOTIDE SEQUENCE [LARGE SCALE GENOMIC DNA]</scope>
    <source>
        <strain evidence="2 3">DSM 10166</strain>
    </source>
</reference>
<feature type="transmembrane region" description="Helical" evidence="1">
    <location>
        <begin position="420"/>
        <end position="443"/>
    </location>
</feature>
<keyword evidence="1" id="KW-1133">Transmembrane helix</keyword>
<dbReference type="GO" id="GO:0042910">
    <property type="term" value="F:xenobiotic transmembrane transporter activity"/>
    <property type="evidence" value="ECO:0007669"/>
    <property type="project" value="TreeGrafter"/>
</dbReference>
<dbReference type="PANTHER" id="PTHR32063:SF33">
    <property type="entry name" value="RND SUPERFAMILY EFFLUX PUMP PERMEASE COMPONENT"/>
    <property type="match status" value="1"/>
</dbReference>
<evidence type="ECO:0000256" key="1">
    <source>
        <dbReference type="SAM" id="Phobius"/>
    </source>
</evidence>
<feature type="transmembrane region" description="Helical" evidence="1">
    <location>
        <begin position="890"/>
        <end position="910"/>
    </location>
</feature>
<sequence length="1046" mass="111537">MIRLFAGHRTAANILMIAISGLGLLALPLMQRDTFPETPPSDVSVRITYPGAAPAEVETGICTVLDPVLMKVENLAKLTCLARENAAQVTAEMIEGADMTRFYNDIKDAVDGVTSFPAKVDDPVTQIVERVASVSSVAVTGPKDPAVLYAYAQHLADQLRADPAISQVDVNGFSDREIAIEFDRAALERYGLDMTEIGTALARYSLDMPAGTLEGRSGDTAIRFLGEKRTPQELGQIPIAGSATGGEVRLGDVAKITAGFSDPAQATYFDGQRAAIVAVSKTASQDALKVKAALDRQLDKARAEAPGNITLSISQDSTQNIRERLRIIGTNGFQGLILVLVAMWLFFGLRMSFWVAMGLPVSFLGAIFAMQMLGYTINMMTMVALLVATGLLMDDAIVISENIVRRRQMGESAQKAAVNGVMQVGPGVLASFLTTAMIIGPLSFLSGNIGALLKYIPIVLLLTLTISLIEAFLILPAHMRHSLHGDLRPGRVNRAVNGAFDKLRDGIIVPLAERALRYRYLTIGLAILVVSLSVAPFTGGFIKFQSFPTLESDTVEARLLLAEGSPLVRTEARVAKVVKALEQLNEELTPEQPDGQQLVQSYTITYGVNADSPSSGPNMATVSAALLPAGTRTTEVGKILDTWKKLVGQMPDMAAFRITDKERGAGGKPIDLLLEGDNLDDLAITARELRKFFRGFDGVRDVTFDLQPGKPEIVVRMRPAAANLLGVTPQALATELRAAFRGDSAVSFADAYGQVDVVARLAPSERQTLSDVLALRVPGANGALVPLSAVANVTETRGFNTITHVNGQRAVSVQGSINPAVANARELMAAMRADYLPQLAQKRPGIKVLVLGEEEDTATTGASLARYMTAGVVGVYLLLAFYMSSFIRPIAVIAAVPLSLVGVMWGHMALGMQISLPSLVGLATLAGVVVNNSILLDAFIGERRAAGADIIEAGREAVRDRFRAIFLTSLTTIVGLGPLLFEQSTQAQFLRPIVASLAFGLTAATILSLFVTPALLAILEDFGVKLAAKDKDDDTAPPLPDPVTKA</sequence>
<feature type="transmembrane region" description="Helical" evidence="1">
    <location>
        <begin position="916"/>
        <end position="941"/>
    </location>
</feature>
<dbReference type="SUPFAM" id="SSF82693">
    <property type="entry name" value="Multidrug efflux transporter AcrB pore domain, PN1, PN2, PC1 and PC2 subdomains"/>
    <property type="match status" value="2"/>
</dbReference>
<dbReference type="GO" id="GO:0005886">
    <property type="term" value="C:plasma membrane"/>
    <property type="evidence" value="ECO:0007669"/>
    <property type="project" value="TreeGrafter"/>
</dbReference>
<dbReference type="Gene3D" id="3.30.2090.10">
    <property type="entry name" value="Multidrug efflux transporter AcrB TolC docking domain, DN and DC subdomains"/>
    <property type="match status" value="2"/>
</dbReference>
<comment type="caution">
    <text evidence="2">The sequence shown here is derived from an EMBL/GenBank/DDBJ whole genome shotgun (WGS) entry which is preliminary data.</text>
</comment>
<feature type="transmembrane region" description="Helical" evidence="1">
    <location>
        <begin position="520"/>
        <end position="542"/>
    </location>
</feature>
<feature type="transmembrane region" description="Helical" evidence="1">
    <location>
        <begin position="864"/>
        <end position="883"/>
    </location>
</feature>
<dbReference type="AlphaFoldDB" id="A0A074JR56"/>
<dbReference type="InterPro" id="IPR027463">
    <property type="entry name" value="AcrB_DN_DC_subdom"/>
</dbReference>
<dbReference type="Gene3D" id="3.30.70.1320">
    <property type="entry name" value="Multidrug efflux transporter AcrB pore domain like"/>
    <property type="match status" value="1"/>
</dbReference>
<dbReference type="Gene3D" id="1.20.1640.10">
    <property type="entry name" value="Multidrug efflux transporter AcrB transmembrane domain"/>
    <property type="match status" value="2"/>
</dbReference>
<dbReference type="eggNOG" id="COG0841">
    <property type="taxonomic scope" value="Bacteria"/>
</dbReference>
<feature type="transmembrane region" description="Helical" evidence="1">
    <location>
        <begin position="353"/>
        <end position="373"/>
    </location>
</feature>
<dbReference type="SUPFAM" id="SSF82866">
    <property type="entry name" value="Multidrug efflux transporter AcrB transmembrane domain"/>
    <property type="match status" value="2"/>
</dbReference>
<evidence type="ECO:0000313" key="2">
    <source>
        <dbReference type="EMBL" id="KEO51867.1"/>
    </source>
</evidence>
<feature type="transmembrane region" description="Helical" evidence="1">
    <location>
        <begin position="379"/>
        <end position="399"/>
    </location>
</feature>
<protein>
    <recommendedName>
        <fullName evidence="4">Acriflavin resistance protein</fullName>
    </recommendedName>
</protein>
<dbReference type="PANTHER" id="PTHR32063">
    <property type="match status" value="1"/>
</dbReference>
<dbReference type="Gene3D" id="3.30.70.1440">
    <property type="entry name" value="Multidrug efflux transporter AcrB pore domain"/>
    <property type="match status" value="1"/>
</dbReference>
<gene>
    <name evidence="2" type="ORF">TP2_10335</name>
</gene>
<proteinExistence type="predicted"/>
<dbReference type="PRINTS" id="PR00702">
    <property type="entry name" value="ACRIFLAVINRP"/>
</dbReference>
<dbReference type="STRING" id="1353537.TP2_10335"/>
<feature type="transmembrane region" description="Helical" evidence="1">
    <location>
        <begin position="327"/>
        <end position="346"/>
    </location>
</feature>
<dbReference type="SUPFAM" id="SSF82714">
    <property type="entry name" value="Multidrug efflux transporter AcrB TolC docking domain, DN and DC subdomains"/>
    <property type="match status" value="2"/>
</dbReference>
<feature type="transmembrane region" description="Helical" evidence="1">
    <location>
        <begin position="12"/>
        <end position="30"/>
    </location>
</feature>
<dbReference type="EMBL" id="AUND01000034">
    <property type="protein sequence ID" value="KEO51867.1"/>
    <property type="molecule type" value="Genomic_DNA"/>
</dbReference>
<keyword evidence="1" id="KW-0472">Membrane</keyword>
<dbReference type="Pfam" id="PF00873">
    <property type="entry name" value="ACR_tran"/>
    <property type="match status" value="1"/>
</dbReference>
<keyword evidence="3" id="KW-1185">Reference proteome</keyword>
<evidence type="ECO:0000313" key="3">
    <source>
        <dbReference type="Proteomes" id="UP000027432"/>
    </source>
</evidence>
<dbReference type="InterPro" id="IPR001036">
    <property type="entry name" value="Acrflvin-R"/>
</dbReference>